<feature type="region of interest" description="Disordered" evidence="3">
    <location>
        <begin position="31"/>
        <end position="55"/>
    </location>
</feature>
<keyword evidence="1" id="KW-0732">Signal</keyword>
<dbReference type="SMART" id="SM00560">
    <property type="entry name" value="LamGL"/>
    <property type="match status" value="6"/>
</dbReference>
<feature type="region of interest" description="Disordered" evidence="3">
    <location>
        <begin position="101"/>
        <end position="133"/>
    </location>
</feature>
<feature type="domain" description="LamG-like jellyroll fold" evidence="4">
    <location>
        <begin position="965"/>
        <end position="1117"/>
    </location>
</feature>
<feature type="domain" description="LamG-like jellyroll fold" evidence="4">
    <location>
        <begin position="1399"/>
        <end position="1552"/>
    </location>
</feature>
<evidence type="ECO:0000313" key="6">
    <source>
        <dbReference type="Proteomes" id="UP000198253"/>
    </source>
</evidence>
<feature type="domain" description="LamG-like jellyroll fold" evidence="4">
    <location>
        <begin position="740"/>
        <end position="882"/>
    </location>
</feature>
<dbReference type="RefSeq" id="WP_088983608.1">
    <property type="nucleotide sequence ID" value="NZ_LT607413.1"/>
</dbReference>
<dbReference type="GO" id="GO:0030246">
    <property type="term" value="F:carbohydrate binding"/>
    <property type="evidence" value="ECO:0007669"/>
    <property type="project" value="UniProtKB-KW"/>
</dbReference>
<sequence>MGRITGGRSGRAWRVVSAVAAAVLVAVSSGTAGMQRQEPAGAARAARMSEAPDPGTALRVARAQGSRVEAVALRSPTRAVYAEPDGTMTAEVTARPVRAKLPDGRWSPVDTTLARRPDGTVGPKAATVPLSFSGGGTGGPLVRYGDPKRRIELSWPGPLPTPRLAGDTATYPDVLPGVDLQLRAEADGYAQYLVVRDRAAAANPALRTVRLGLRTTGVTVRTNRAGGLEARDGGGTVRLAAPVSRMWDAGAPRREATVGVAVERGALVLRPDRSLLADRATRYPVTIDPLWHTADKQSWTSVLSGNPGTAYWNSSGSPPWAQVGRCYEDGTCNGIGVARTYWQFDTSFLAGRLVVSADLRLTAVLSPSCGTRTHRVYLAPAAINSGTTWNNQPGQTGTAVDFTAPAVYHGCAGYKEVGVGVGGLVNRGGTTTFQVRAADENDQLAWRKYDNNAKLTVNFNRVPDVPTNLGTDPPLAAPCQWCGGVRYVGDDNVRLMAKLVDQDGDQMQSLWNVNVGGTVYQSRSAFKNSGEVHSYTVGTDGRHGKAVEWAVKAEDTVGHGGDWAHGTRFVIDRNAPTVKPVVRAGLYQADNRWHGGVNVPGRFVLESGGVNDNGVNDVDHYLWGWTDPPTNKVAANALGGTATLDLVPPGDGPRDLFVRSVDRAGHPSPTRQHHFYVRAGSGPLAQWSLDGNAEDTAFLGDRDGVVVGGVTYAPGAVGQAARFDGATTYVTPENTVRTDASFSVSAWVRLDSAGAARAVVSQSGTTFAGFVLWYRPENGGHWAFGMPRSDTSYQGTDLATSAQPARTGAWTHLTGVYDAGQRVLRLYVDGVQAGTAARTVADTNAAGRIQIGRTMWNGSPGVDHWAGLLDEVKVHDRVVSAEEVRAAVGTDDVRAGHWKLDELSGTTGRNEAAGGEMVALHGDAAFTGDGDGDGLPDGGAVGGALLLDGDGDHAATSGPAVHTDQAFTVATWVRLGQAPPVGQAATAVSQDGTAVSGFSLGYRSLASGGVWEFRTPSADAPDGQRPTDPLVQSAGQTGTPTHLAAVYDPDPDPAVTTDPPVIRLYVDGVLVGTANRTGGFDATGALAIGRGHDGTPGAYWTGWVDEVRAYSRALSAAEIQAVVSRDDVALGEWRLDGNADAATGGPAGVLTGTPSWTGGQSDAPDPTDLAVRLSGDDHVSLPHTVDVRQSFSVAAWAKLDQVGGTATVVSQDGSQVSAVQLQAIPAGRWSFSMPSADAGGSVVDRVDGPAVQVGVWTHLVGVYDAPARQLSLYVNGVRAGTKAHHQSWDHAAGGLQIGAGLGNGTRLNRFVGAVDDVAVYGRTLFAEEIRAMAGRDLTLAHNWRLDEGSGTQAADAVGRHTATATGGVTRVPGRLGNAVRLDGTDGRLATGGVDVRADADFTVAAWVHLGSTCPIGADQTECKLVAVSLDGAAGGASKFRLGHWRDRDQHAEGVWVFEMPEPDGRITKAAVPVRPSDFDTWVHLAGVYERATGKLWLYVNGTRKGDGTLSQPWTTTGGVQIGRGRDAAGVAGQYFPGMVDDVRLYSGALDDGRIGNLYTSYPVQCGTVADPKPCALPTAGAGRWRFDENSGTTAADSSGRGLTATLGGGADWTGGRITAAGRFDGVTGHAQTAGPVLDTTGSFSISAWVSASTGSPTTNRVILAQSGTQASPFYLYQEAGGRWAAAVTTGDSATPTLVTALSTERVWPGQWTHLGLVHDAGVQQLRLYVNGRLSAAQTGVTTWAATGPLTVARGRWGGSDGQHFPGAVDDVRAFGTALRDGEMSRVYDDTAPTMLGNWTFDDQTVRDSSWRANPTTTTGTVSYVDGAVGKALALAGTAAATSERPAVVPLATSFTVSAWVRLTHEPAVQTVVAQDGTRMSGFALQYRPELDTWVFGTWTQDADAAEFTHARSRAPAVLGEWTHLTGVYDHAAGQLRLYVNGELAGSRDAVTLWPATGGLAIGRGTLRGAPAQHLTGEIDEVRVDLGIVPDSQIAQRATRA</sequence>
<keyword evidence="2" id="KW-1015">Disulfide bond</keyword>
<dbReference type="Gene3D" id="2.60.120.200">
    <property type="match status" value="6"/>
</dbReference>
<accession>A0A1C4Z4P2</accession>
<dbReference type="InterPro" id="IPR042837">
    <property type="entry name" value="PTX3"/>
</dbReference>
<dbReference type="GO" id="GO:0006955">
    <property type="term" value="P:immune response"/>
    <property type="evidence" value="ECO:0007669"/>
    <property type="project" value="InterPro"/>
</dbReference>
<keyword evidence="6" id="KW-1185">Reference proteome</keyword>
<keyword evidence="5" id="KW-0430">Lectin</keyword>
<evidence type="ECO:0000256" key="2">
    <source>
        <dbReference type="ARBA" id="ARBA00023157"/>
    </source>
</evidence>
<gene>
    <name evidence="5" type="ORF">GA0070618_4776</name>
</gene>
<evidence type="ECO:0000256" key="1">
    <source>
        <dbReference type="ARBA" id="ARBA00022729"/>
    </source>
</evidence>
<proteinExistence type="predicted"/>
<feature type="domain" description="LamG-like jellyroll fold" evidence="4">
    <location>
        <begin position="1852"/>
        <end position="1991"/>
    </location>
</feature>
<protein>
    <submittedName>
        <fullName evidence="5">Concanavalin A-like lectin/glucanases superfamily protein</fullName>
    </submittedName>
</protein>
<evidence type="ECO:0000313" key="5">
    <source>
        <dbReference type="EMBL" id="SCF28012.1"/>
    </source>
</evidence>
<evidence type="ECO:0000256" key="3">
    <source>
        <dbReference type="SAM" id="MobiDB-lite"/>
    </source>
</evidence>
<dbReference type="PANTHER" id="PTHR46943">
    <property type="entry name" value="PENTRAXIN-RELATED PROTEIN PTX3"/>
    <property type="match status" value="1"/>
</dbReference>
<feature type="domain" description="LamG-like jellyroll fold" evidence="4">
    <location>
        <begin position="1189"/>
        <end position="1327"/>
    </location>
</feature>
<dbReference type="EMBL" id="LT607413">
    <property type="protein sequence ID" value="SCF28012.1"/>
    <property type="molecule type" value="Genomic_DNA"/>
</dbReference>
<name>A0A1C4Z4P2_MICEC</name>
<dbReference type="InterPro" id="IPR006558">
    <property type="entry name" value="LamG-like"/>
</dbReference>
<dbReference type="InterPro" id="IPR013320">
    <property type="entry name" value="ConA-like_dom_sf"/>
</dbReference>
<dbReference type="PANTHER" id="PTHR46943:SF1">
    <property type="entry name" value="PENTRAXIN-RELATED PROTEIN PTX3"/>
    <property type="match status" value="1"/>
</dbReference>
<evidence type="ECO:0000259" key="4">
    <source>
        <dbReference type="SMART" id="SM00560"/>
    </source>
</evidence>
<reference evidence="6" key="1">
    <citation type="submission" date="2016-06" db="EMBL/GenBank/DDBJ databases">
        <authorList>
            <person name="Varghese N."/>
            <person name="Submissions Spin"/>
        </authorList>
    </citation>
    <scope>NUCLEOTIDE SEQUENCE [LARGE SCALE GENOMIC DNA]</scope>
    <source>
        <strain evidence="6">DSM 43816</strain>
    </source>
</reference>
<feature type="region of interest" description="Disordered" evidence="3">
    <location>
        <begin position="1016"/>
        <end position="1037"/>
    </location>
</feature>
<feature type="domain" description="LamG-like jellyroll fold" evidence="4">
    <location>
        <begin position="1641"/>
        <end position="1781"/>
    </location>
</feature>
<dbReference type="Pfam" id="PF13385">
    <property type="entry name" value="Laminin_G_3"/>
    <property type="match status" value="6"/>
</dbReference>
<feature type="region of interest" description="Disordered" evidence="3">
    <location>
        <begin position="1141"/>
        <end position="1166"/>
    </location>
</feature>
<dbReference type="SUPFAM" id="SSF49899">
    <property type="entry name" value="Concanavalin A-like lectins/glucanases"/>
    <property type="match status" value="6"/>
</dbReference>
<dbReference type="InParanoid" id="A0A1C4Z4P2"/>
<organism evidence="5 6">
    <name type="scientific">Micromonospora echinospora</name>
    <name type="common">Micromonospora purpurea</name>
    <dbReference type="NCBI Taxonomy" id="1877"/>
    <lineage>
        <taxon>Bacteria</taxon>
        <taxon>Bacillati</taxon>
        <taxon>Actinomycetota</taxon>
        <taxon>Actinomycetes</taxon>
        <taxon>Micromonosporales</taxon>
        <taxon>Micromonosporaceae</taxon>
        <taxon>Micromonospora</taxon>
    </lineage>
</organism>
<dbReference type="Proteomes" id="UP000198253">
    <property type="component" value="Chromosome I"/>
</dbReference>